<reference evidence="1" key="2">
    <citation type="submission" date="2021-12" db="EMBL/GenBank/DDBJ databases">
        <title>Resequencing data analysis of finger millet.</title>
        <authorList>
            <person name="Hatakeyama M."/>
            <person name="Aluri S."/>
            <person name="Balachadran M.T."/>
            <person name="Sivarajan S.R."/>
            <person name="Poveda L."/>
            <person name="Shimizu-Inatsugi R."/>
            <person name="Schlapbach R."/>
            <person name="Sreeman S.M."/>
            <person name="Shimizu K.K."/>
        </authorList>
    </citation>
    <scope>NUCLEOTIDE SEQUENCE</scope>
</reference>
<protein>
    <submittedName>
        <fullName evidence="1">Uncharacterized protein</fullName>
    </submittedName>
</protein>
<dbReference type="Proteomes" id="UP001054889">
    <property type="component" value="Unassembled WGS sequence"/>
</dbReference>
<dbReference type="InterPro" id="IPR008004">
    <property type="entry name" value="OCTOPUS-like"/>
</dbReference>
<evidence type="ECO:0000313" key="1">
    <source>
        <dbReference type="EMBL" id="GJN25938.1"/>
    </source>
</evidence>
<gene>
    <name evidence="1" type="primary">gb13826</name>
    <name evidence="1" type="ORF">PR202_gb13826</name>
</gene>
<dbReference type="AlphaFoldDB" id="A0AAV5ET07"/>
<evidence type="ECO:0000313" key="2">
    <source>
        <dbReference type="Proteomes" id="UP001054889"/>
    </source>
</evidence>
<reference evidence="1" key="1">
    <citation type="journal article" date="2018" name="DNA Res.">
        <title>Multiple hybrid de novo genome assembly of finger millet, an orphan allotetraploid crop.</title>
        <authorList>
            <person name="Hatakeyama M."/>
            <person name="Aluri S."/>
            <person name="Balachadran M.T."/>
            <person name="Sivarajan S.R."/>
            <person name="Patrignani A."/>
            <person name="Gruter S."/>
            <person name="Poveda L."/>
            <person name="Shimizu-Inatsugi R."/>
            <person name="Baeten J."/>
            <person name="Francoijs K.J."/>
            <person name="Nataraja K.N."/>
            <person name="Reddy Y.A.N."/>
            <person name="Phadnis S."/>
            <person name="Ravikumar R.L."/>
            <person name="Schlapbach R."/>
            <person name="Sreeman S.M."/>
            <person name="Shimizu K.K."/>
        </authorList>
    </citation>
    <scope>NUCLEOTIDE SEQUENCE</scope>
</reference>
<keyword evidence="2" id="KW-1185">Reference proteome</keyword>
<organism evidence="1 2">
    <name type="scientific">Eleusine coracana subsp. coracana</name>
    <dbReference type="NCBI Taxonomy" id="191504"/>
    <lineage>
        <taxon>Eukaryota</taxon>
        <taxon>Viridiplantae</taxon>
        <taxon>Streptophyta</taxon>
        <taxon>Embryophyta</taxon>
        <taxon>Tracheophyta</taxon>
        <taxon>Spermatophyta</taxon>
        <taxon>Magnoliopsida</taxon>
        <taxon>Liliopsida</taxon>
        <taxon>Poales</taxon>
        <taxon>Poaceae</taxon>
        <taxon>PACMAD clade</taxon>
        <taxon>Chloridoideae</taxon>
        <taxon>Cynodonteae</taxon>
        <taxon>Eleusininae</taxon>
        <taxon>Eleusine</taxon>
    </lineage>
</organism>
<proteinExistence type="predicted"/>
<dbReference type="Pfam" id="PF05340">
    <property type="entry name" value="DUF740"/>
    <property type="match status" value="1"/>
</dbReference>
<dbReference type="PANTHER" id="PTHR35995">
    <property type="entry name" value="OS04G0690500 PROTEIN"/>
    <property type="match status" value="1"/>
</dbReference>
<name>A0AAV5ET07_ELECO</name>
<dbReference type="EMBL" id="BQKI01000079">
    <property type="protein sequence ID" value="GJN25938.1"/>
    <property type="molecule type" value="Genomic_DNA"/>
</dbReference>
<sequence length="177" mass="19402">MAQGGDSPYCSFHPRELVVGVCAHCLRDRLLLLLAASAANNNNNRKEEDELPLSSRFRRRTSSISFPKFEDNGKATWDKQQALTAAPVPVVRSSSSSSTAVVAVVEHVKRGGVTRWRKQVVGRLLQLARWKRSAAAVVGMDGKKAAAAAAAERSKARGGRGWIRSITRRRHGDRAWS</sequence>
<accession>A0AAV5ET07</accession>
<comment type="caution">
    <text evidence="1">The sequence shown here is derived from an EMBL/GenBank/DDBJ whole genome shotgun (WGS) entry which is preliminary data.</text>
</comment>
<dbReference type="PANTHER" id="PTHR35995:SF1">
    <property type="entry name" value="OS04G0690500 PROTEIN"/>
    <property type="match status" value="1"/>
</dbReference>